<dbReference type="InterPro" id="IPR050190">
    <property type="entry name" value="UPF0213_domain"/>
</dbReference>
<comment type="caution">
    <text evidence="3">The sequence shown here is derived from an EMBL/GenBank/DDBJ whole genome shotgun (WGS) entry which is preliminary data.</text>
</comment>
<evidence type="ECO:0000313" key="3">
    <source>
        <dbReference type="EMBL" id="TYA56735.1"/>
    </source>
</evidence>
<comment type="similarity">
    <text evidence="1">Belongs to the UPF0213 family.</text>
</comment>
<dbReference type="SUPFAM" id="SSF82771">
    <property type="entry name" value="GIY-YIG endonuclease"/>
    <property type="match status" value="1"/>
</dbReference>
<gene>
    <name evidence="3" type="ORF">FVF61_05715</name>
</gene>
<dbReference type="OrthoDB" id="9807770at2"/>
<dbReference type="PANTHER" id="PTHR34477:SF5">
    <property type="entry name" value="BSL5627 PROTEIN"/>
    <property type="match status" value="1"/>
</dbReference>
<dbReference type="AlphaFoldDB" id="A0A5D0GCV4"/>
<dbReference type="CDD" id="cd10448">
    <property type="entry name" value="GIY-YIG_unchar_3"/>
    <property type="match status" value="1"/>
</dbReference>
<dbReference type="Pfam" id="PF01541">
    <property type="entry name" value="GIY-YIG"/>
    <property type="match status" value="1"/>
</dbReference>
<name>A0A5D0GCV4_9FLAO</name>
<dbReference type="InterPro" id="IPR000305">
    <property type="entry name" value="GIY-YIG_endonuc"/>
</dbReference>
<organism evidence="3 4">
    <name type="scientific">Formosa maritima</name>
    <dbReference type="NCBI Taxonomy" id="2592046"/>
    <lineage>
        <taxon>Bacteria</taxon>
        <taxon>Pseudomonadati</taxon>
        <taxon>Bacteroidota</taxon>
        <taxon>Flavobacteriia</taxon>
        <taxon>Flavobacteriales</taxon>
        <taxon>Flavobacteriaceae</taxon>
        <taxon>Formosa</taxon>
    </lineage>
</organism>
<dbReference type="Proteomes" id="UP000324550">
    <property type="component" value="Unassembled WGS sequence"/>
</dbReference>
<sequence length="109" mass="12610">MKPGFVYILTNKNNTTLYVGVTSNIVLRVRQHKEKHMLKAFTAKYNLEKLVYYEAFQMIGDAIGREKQLKAGSRSKKVALINSNNPEWLDLYEEVKRAFGGFDYGDEEE</sequence>
<evidence type="ECO:0000256" key="1">
    <source>
        <dbReference type="ARBA" id="ARBA00007435"/>
    </source>
</evidence>
<dbReference type="Gene3D" id="3.40.1440.10">
    <property type="entry name" value="GIY-YIG endonuclease"/>
    <property type="match status" value="1"/>
</dbReference>
<protein>
    <submittedName>
        <fullName evidence="3">GIY-YIG nuclease family protein</fullName>
    </submittedName>
</protein>
<evidence type="ECO:0000313" key="4">
    <source>
        <dbReference type="Proteomes" id="UP000324550"/>
    </source>
</evidence>
<keyword evidence="4" id="KW-1185">Reference proteome</keyword>
<dbReference type="SMART" id="SM00465">
    <property type="entry name" value="GIYc"/>
    <property type="match status" value="1"/>
</dbReference>
<dbReference type="InterPro" id="IPR035901">
    <property type="entry name" value="GIY-YIG_endonuc_sf"/>
</dbReference>
<feature type="domain" description="GIY-YIG" evidence="2">
    <location>
        <begin position="2"/>
        <end position="79"/>
    </location>
</feature>
<dbReference type="PROSITE" id="PS50164">
    <property type="entry name" value="GIY_YIG"/>
    <property type="match status" value="1"/>
</dbReference>
<evidence type="ECO:0000259" key="2">
    <source>
        <dbReference type="PROSITE" id="PS50164"/>
    </source>
</evidence>
<dbReference type="PANTHER" id="PTHR34477">
    <property type="entry name" value="UPF0213 PROTEIN YHBQ"/>
    <property type="match status" value="1"/>
</dbReference>
<proteinExistence type="inferred from homology"/>
<accession>A0A5D0GCV4</accession>
<reference evidence="3 4" key="1">
    <citation type="submission" date="2019-08" db="EMBL/GenBank/DDBJ databases">
        <title>Formosa sediminis sp. nov., isolated from marine sediment.</title>
        <authorList>
            <person name="Cao W.R."/>
        </authorList>
    </citation>
    <scope>NUCLEOTIDE SEQUENCE [LARGE SCALE GENOMIC DNA]</scope>
    <source>
        <strain evidence="3 4">1494</strain>
    </source>
</reference>
<dbReference type="EMBL" id="VSFC01000029">
    <property type="protein sequence ID" value="TYA56735.1"/>
    <property type="molecule type" value="Genomic_DNA"/>
</dbReference>